<evidence type="ECO:0000256" key="1">
    <source>
        <dbReference type="SAM" id="MobiDB-lite"/>
    </source>
</evidence>
<name>A0A5J6VKJ6_9VIRU</name>
<organism evidence="2">
    <name type="scientific">Megaviridae environmental sample</name>
    <dbReference type="NCBI Taxonomy" id="1737588"/>
    <lineage>
        <taxon>Viruses</taxon>
        <taxon>Varidnaviria</taxon>
        <taxon>Bamfordvirae</taxon>
        <taxon>Nucleocytoviricota</taxon>
        <taxon>Megaviricetes</taxon>
        <taxon>Imitervirales</taxon>
        <taxon>Mimiviridae</taxon>
        <taxon>environmental samples</taxon>
    </lineage>
</organism>
<proteinExistence type="predicted"/>
<protein>
    <submittedName>
        <fullName evidence="2">Uncharacterized protein</fullName>
    </submittedName>
</protein>
<accession>A0A5J6VKJ6</accession>
<evidence type="ECO:0000313" key="2">
    <source>
        <dbReference type="EMBL" id="QFG74520.1"/>
    </source>
</evidence>
<feature type="region of interest" description="Disordered" evidence="1">
    <location>
        <begin position="59"/>
        <end position="79"/>
    </location>
</feature>
<sequence>MSLDSIIQFRDYLNEVIEMDNVNHPTTINSLKLFIENYYKSRKIPENNYFDYNAFINDTESEDNSDDDSDSNDDQNNEHCCNYDDGEECDHCTYYNDGYTDNSSENFMDAIFDKDTYKIYQDNNLLVDNYNNWYQNMTHF</sequence>
<feature type="compositionally biased region" description="Acidic residues" evidence="1">
    <location>
        <begin position="59"/>
        <end position="75"/>
    </location>
</feature>
<dbReference type="EMBL" id="MN448289">
    <property type="protein sequence ID" value="QFG74520.1"/>
    <property type="molecule type" value="Genomic_DNA"/>
</dbReference>
<reference evidence="2" key="1">
    <citation type="journal article" date="2019" name="Philos. Trans. R. Soc. Lond., B, Biol. Sci.">
        <title>Targeted metagenomic recovery of four divergent viruses reveals shared and distinctive characteristics of giant viruses of marine eukaryotes.</title>
        <authorList>
            <person name="Needham D.M."/>
            <person name="Poirier C."/>
            <person name="Hehenberger E."/>
            <person name="Jimenez V."/>
            <person name="Swalwell J.E."/>
            <person name="Santoro A.E."/>
            <person name="Worden A.Z."/>
        </authorList>
    </citation>
    <scope>NUCLEOTIDE SEQUENCE</scope>
    <source>
        <strain evidence="2">MPacV-611</strain>
    </source>
</reference>